<dbReference type="Gene3D" id="3.40.50.2300">
    <property type="match status" value="1"/>
</dbReference>
<dbReference type="Proteomes" id="UP000002892">
    <property type="component" value="Chromosome"/>
</dbReference>
<dbReference type="Pfam" id="PF00486">
    <property type="entry name" value="Trans_reg_C"/>
    <property type="match status" value="1"/>
</dbReference>
<dbReference type="InterPro" id="IPR001789">
    <property type="entry name" value="Sig_transdc_resp-reg_receiver"/>
</dbReference>
<accession>I4D7I9</accession>
<feature type="domain" description="Response regulatory" evidence="10">
    <location>
        <begin position="2"/>
        <end position="118"/>
    </location>
</feature>
<comment type="caution">
    <text evidence="8">Lacks conserved residue(s) required for the propagation of feature annotation.</text>
</comment>
<dbReference type="SMART" id="SM00448">
    <property type="entry name" value="REC"/>
    <property type="match status" value="1"/>
</dbReference>
<dbReference type="CDD" id="cd00383">
    <property type="entry name" value="trans_reg_C"/>
    <property type="match status" value="1"/>
</dbReference>
<dbReference type="PROSITE" id="PS51755">
    <property type="entry name" value="OMPR_PHOB"/>
    <property type="match status" value="1"/>
</dbReference>
<evidence type="ECO:0000256" key="5">
    <source>
        <dbReference type="ARBA" id="ARBA00023125"/>
    </source>
</evidence>
<name>I4D7I9_DESAJ</name>
<dbReference type="GO" id="GO:0005829">
    <property type="term" value="C:cytosol"/>
    <property type="evidence" value="ECO:0007669"/>
    <property type="project" value="TreeGrafter"/>
</dbReference>
<protein>
    <recommendedName>
        <fullName evidence="1">Stage 0 sporulation protein A homolog</fullName>
    </recommendedName>
</protein>
<evidence type="ECO:0000256" key="8">
    <source>
        <dbReference type="PROSITE-ProRule" id="PRU00169"/>
    </source>
</evidence>
<evidence type="ECO:0000256" key="1">
    <source>
        <dbReference type="ARBA" id="ARBA00018672"/>
    </source>
</evidence>
<dbReference type="eggNOG" id="COG0745">
    <property type="taxonomic scope" value="Bacteria"/>
</dbReference>
<dbReference type="SUPFAM" id="SSF52172">
    <property type="entry name" value="CheY-like"/>
    <property type="match status" value="1"/>
</dbReference>
<evidence type="ECO:0000256" key="7">
    <source>
        <dbReference type="ARBA" id="ARBA00024867"/>
    </source>
</evidence>
<evidence type="ECO:0000256" key="4">
    <source>
        <dbReference type="ARBA" id="ARBA00023015"/>
    </source>
</evidence>
<dbReference type="InterPro" id="IPR036388">
    <property type="entry name" value="WH-like_DNA-bd_sf"/>
</dbReference>
<keyword evidence="3" id="KW-0902">Two-component regulatory system</keyword>
<feature type="DNA-binding region" description="OmpR/PhoB-type" evidence="9">
    <location>
        <begin position="127"/>
        <end position="221"/>
    </location>
</feature>
<dbReference type="AlphaFoldDB" id="I4D7I9"/>
<keyword evidence="6" id="KW-0804">Transcription</keyword>
<dbReference type="SUPFAM" id="SSF46894">
    <property type="entry name" value="C-terminal effector domain of the bipartite response regulators"/>
    <property type="match status" value="1"/>
</dbReference>
<dbReference type="STRING" id="646529.Desaci_2849"/>
<evidence type="ECO:0000256" key="3">
    <source>
        <dbReference type="ARBA" id="ARBA00023012"/>
    </source>
</evidence>
<keyword evidence="13" id="KW-1185">Reference proteome</keyword>
<dbReference type="Pfam" id="PF00072">
    <property type="entry name" value="Response_reg"/>
    <property type="match status" value="1"/>
</dbReference>
<dbReference type="HOGENOM" id="CLU_000445_30_1_9"/>
<feature type="domain" description="OmpR/PhoB-type" evidence="11">
    <location>
        <begin position="127"/>
        <end position="221"/>
    </location>
</feature>
<dbReference type="OrthoDB" id="9790454at2"/>
<proteinExistence type="predicted"/>
<dbReference type="GO" id="GO:0000156">
    <property type="term" value="F:phosphorelay response regulator activity"/>
    <property type="evidence" value="ECO:0007669"/>
    <property type="project" value="TreeGrafter"/>
</dbReference>
<evidence type="ECO:0000259" key="11">
    <source>
        <dbReference type="PROSITE" id="PS51755"/>
    </source>
</evidence>
<dbReference type="InterPro" id="IPR011006">
    <property type="entry name" value="CheY-like_superfamily"/>
</dbReference>
<gene>
    <name evidence="12" type="ordered locus">Desaci_2849</name>
</gene>
<evidence type="ECO:0000313" key="13">
    <source>
        <dbReference type="Proteomes" id="UP000002892"/>
    </source>
</evidence>
<dbReference type="PROSITE" id="PS50110">
    <property type="entry name" value="RESPONSE_REGULATORY"/>
    <property type="match status" value="1"/>
</dbReference>
<sequence length="222" mass="25101">MRILIVNNGNEFDQRLSQILKVNGYASDTALDVENGIEMALTKIYDVIIIEETTSVNLQGEPSMLEVIRANKLDTPILILVANNAPKERADALDAGADDCLSRPFSEEEFAARIRALTRRKNKELVDSVIVIKGLTLDLLRREIRNGNTVYRLSNKEALILELLMRNYGNVVTKETIYFKVWGLNSETSIANVDLFIHYLRKKLGSHLIKTIRNTGYLLQPV</sequence>
<dbReference type="InterPro" id="IPR016032">
    <property type="entry name" value="Sig_transdc_resp-reg_C-effctor"/>
</dbReference>
<dbReference type="SMART" id="SM00862">
    <property type="entry name" value="Trans_reg_C"/>
    <property type="match status" value="1"/>
</dbReference>
<reference evidence="12 13" key="1">
    <citation type="journal article" date="2012" name="J. Bacteriol.">
        <title>Complete genome sequences of Desulfosporosinus orientis DSM765T, Desulfosporosinus youngiae DSM17734T, Desulfosporosinus meridiei DSM13257T, and Desulfosporosinus acidiphilus DSM22704T.</title>
        <authorList>
            <person name="Pester M."/>
            <person name="Brambilla E."/>
            <person name="Alazard D."/>
            <person name="Rattei T."/>
            <person name="Weinmaier T."/>
            <person name="Han J."/>
            <person name="Lucas S."/>
            <person name="Lapidus A."/>
            <person name="Cheng J.F."/>
            <person name="Goodwin L."/>
            <person name="Pitluck S."/>
            <person name="Peters L."/>
            <person name="Ovchinnikova G."/>
            <person name="Teshima H."/>
            <person name="Detter J.C."/>
            <person name="Han C.S."/>
            <person name="Tapia R."/>
            <person name="Land M.L."/>
            <person name="Hauser L."/>
            <person name="Kyrpides N.C."/>
            <person name="Ivanova N.N."/>
            <person name="Pagani I."/>
            <person name="Huntmann M."/>
            <person name="Wei C.L."/>
            <person name="Davenport K.W."/>
            <person name="Daligault H."/>
            <person name="Chain P.S."/>
            <person name="Chen A."/>
            <person name="Mavromatis K."/>
            <person name="Markowitz V."/>
            <person name="Szeto E."/>
            <person name="Mikhailova N."/>
            <person name="Pati A."/>
            <person name="Wagner M."/>
            <person name="Woyke T."/>
            <person name="Ollivier B."/>
            <person name="Klenk H.P."/>
            <person name="Spring S."/>
            <person name="Loy A."/>
        </authorList>
    </citation>
    <scope>NUCLEOTIDE SEQUENCE [LARGE SCALE GENOMIC DNA]</scope>
    <source>
        <strain evidence="13">DSM 22704 / JCM 16185 / SJ4</strain>
    </source>
</reference>
<dbReference type="GO" id="GO:0006355">
    <property type="term" value="P:regulation of DNA-templated transcription"/>
    <property type="evidence" value="ECO:0007669"/>
    <property type="project" value="InterPro"/>
</dbReference>
<organism evidence="12 13">
    <name type="scientific">Desulfosporosinus acidiphilus (strain DSM 22704 / JCM 16185 / SJ4)</name>
    <dbReference type="NCBI Taxonomy" id="646529"/>
    <lineage>
        <taxon>Bacteria</taxon>
        <taxon>Bacillati</taxon>
        <taxon>Bacillota</taxon>
        <taxon>Clostridia</taxon>
        <taxon>Eubacteriales</taxon>
        <taxon>Desulfitobacteriaceae</taxon>
        <taxon>Desulfosporosinus</taxon>
    </lineage>
</organism>
<dbReference type="GO" id="GO:0000976">
    <property type="term" value="F:transcription cis-regulatory region binding"/>
    <property type="evidence" value="ECO:0007669"/>
    <property type="project" value="TreeGrafter"/>
</dbReference>
<dbReference type="InterPro" id="IPR001867">
    <property type="entry name" value="OmpR/PhoB-type_DNA-bd"/>
</dbReference>
<keyword evidence="2" id="KW-0597">Phosphoprotein</keyword>
<evidence type="ECO:0000259" key="10">
    <source>
        <dbReference type="PROSITE" id="PS50110"/>
    </source>
</evidence>
<dbReference type="PANTHER" id="PTHR48111">
    <property type="entry name" value="REGULATOR OF RPOS"/>
    <property type="match status" value="1"/>
</dbReference>
<keyword evidence="4" id="KW-0805">Transcription regulation</keyword>
<dbReference type="PANTHER" id="PTHR48111:SF22">
    <property type="entry name" value="REGULATOR OF RPOS"/>
    <property type="match status" value="1"/>
</dbReference>
<keyword evidence="5 9" id="KW-0238">DNA-binding</keyword>
<evidence type="ECO:0000256" key="9">
    <source>
        <dbReference type="PROSITE-ProRule" id="PRU01091"/>
    </source>
</evidence>
<comment type="function">
    <text evidence="7">May play the central regulatory role in sporulation. It may be an element of the effector pathway responsible for the activation of sporulation genes in response to nutritional stress. Spo0A may act in concert with spo0H (a sigma factor) to control the expression of some genes that are critical to the sporulation process.</text>
</comment>
<dbReference type="KEGG" id="dai:Desaci_2849"/>
<evidence type="ECO:0000313" key="12">
    <source>
        <dbReference type="EMBL" id="AFM41763.1"/>
    </source>
</evidence>
<dbReference type="GO" id="GO:0032993">
    <property type="term" value="C:protein-DNA complex"/>
    <property type="evidence" value="ECO:0007669"/>
    <property type="project" value="TreeGrafter"/>
</dbReference>
<dbReference type="EMBL" id="CP003639">
    <property type="protein sequence ID" value="AFM41763.1"/>
    <property type="molecule type" value="Genomic_DNA"/>
</dbReference>
<evidence type="ECO:0000256" key="2">
    <source>
        <dbReference type="ARBA" id="ARBA00022553"/>
    </source>
</evidence>
<dbReference type="InterPro" id="IPR039420">
    <property type="entry name" value="WalR-like"/>
</dbReference>
<evidence type="ECO:0000256" key="6">
    <source>
        <dbReference type="ARBA" id="ARBA00023163"/>
    </source>
</evidence>
<dbReference type="Gene3D" id="1.10.10.10">
    <property type="entry name" value="Winged helix-like DNA-binding domain superfamily/Winged helix DNA-binding domain"/>
    <property type="match status" value="1"/>
</dbReference>